<dbReference type="SUPFAM" id="SSF51120">
    <property type="entry name" value="beta-Roll"/>
    <property type="match status" value="3"/>
</dbReference>
<dbReference type="InterPro" id="IPR018511">
    <property type="entry name" value="Hemolysin-typ_Ca-bd_CS"/>
</dbReference>
<dbReference type="InterPro" id="IPR001343">
    <property type="entry name" value="Hemolysn_Ca-bd"/>
</dbReference>
<keyword evidence="11" id="KW-1185">Reference proteome</keyword>
<evidence type="ECO:0000256" key="1">
    <source>
        <dbReference type="ARBA" id="ARBA00004370"/>
    </source>
</evidence>
<feature type="domain" description="Haemolysin-type calcium binding-related" evidence="9">
    <location>
        <begin position="1145"/>
        <end position="1181"/>
    </location>
</feature>
<evidence type="ECO:0000256" key="7">
    <source>
        <dbReference type="ARBA" id="ARBA00023026"/>
    </source>
</evidence>
<feature type="domain" description="Haemolysin-type calcium binding-related" evidence="9">
    <location>
        <begin position="798"/>
        <end position="840"/>
    </location>
</feature>
<sequence length="1222" mass="128880">MSLTSEVAAKLLHVFELQDTVDSTYSALDKYYSNPTPENLGEVFGFVGTQALGQLAGKGLDKLLPTNGQKFLWDAAKGQLDNPVGYEDHRKDLERKKLAIGFAVGLILDNLLGEANDSLRESEVAQEFFDAVFPYYEKSVDLLADLLSWWDPLGINADVNTDFLGALNFVQRYDPLALDLDGDGIETVSANTGITFDFDGDGLKTGTGWVKGDDGFLVLDRNGNGTIDNGSELFGVDTVKSNGQKATDGFDALRDLDSNGDGIFDAADAAFTEVRVWQDLNQDGVAQANELKSLTEHDITAINLGSTAANQTSNGNLISAVGSFVRADGSEGAVNGNQSLAANLDLASNPFYREYTDSIVLDSGVADLPDMKGSGAVRDLREAAMLDSGLQALLTQYTQAQTREQQLALVDGLLREWASSSGYRTFEERIGDIDYGIASVEFAYSWEIGLPALSGNGGTSGGISEWDAGTSGPTAAQLEKKALLEKVKLLEVFNAQNFFNFSTEKRELSGGEIATDIKLMSGVNSTVKRASNSSGSGIATQIFLTEEDLVINAGQAVLLNQAYDALVLSVYDGLLLQTRLKPYADSIQLALNENGLSFDFSATLMLFESTVEASRQKGLVDLLEFLGSQIGRMQPEPFTNLAQSLVTSLSASELSEFQAVFPALKVGQVVNDRLTANATGSYLFGLDGADTLSGNGGNDVLVGGTGNDYLYGGNGNDLLLGGEGNDILSGGNGNDILEGGSGNDHLSGDAGSDIYRFSRGWGQDTISNYDAGTDKTDAIEFAADIAPDDIVITRSGTNLILGLQDSSDRVTVSGYFNADGTSAYRLEEIRFADGTTWSIEQVKAVALQGAAGNDTLIGYATDDSLSGGAGNDYLYGQNGDDTLDGGDGNDTLYGENGNDLLLGGEGNDILSGGNGNDILEGGSGNDHLSGDAGSDIYRFSRGWGQDTISNYDAGTDKTDAIEFAADIAPDDIVITRSGTNLILGLQDSSDRVTVSGYFNADGTSAYRLEEIRFADGTTWSIEQVKAVALQGAAGNDTLIGYATDDSLSGGAGNDYLYGQNGDDTLDGGDGNDTLYGGDGNDLLQGGAGNDYLSGGAGSDTYLFGVGSGQDTLDNYDVSASSLDTLLFNGDVSAEQLWFRKTGSSLEVSIIGTQDKVTVSNWYSSASYQLDQFQTSDGKVLLDSQVQNLVDAMAAFGAPAGGESSLTPNQRAQLDVVIAANWQ</sequence>
<comment type="subcellular location">
    <subcellularLocation>
        <location evidence="1">Membrane</location>
    </subcellularLocation>
    <subcellularLocation>
        <location evidence="2">Secreted</location>
    </subcellularLocation>
</comment>
<keyword evidence="6" id="KW-0106">Calcium</keyword>
<dbReference type="SUPFAM" id="SSF103647">
    <property type="entry name" value="TSP type-3 repeat"/>
    <property type="match status" value="1"/>
</dbReference>
<reference evidence="10 11" key="1">
    <citation type="submission" date="2018-06" db="EMBL/GenBank/DDBJ databases">
        <title>Three novel Pseudomonas species isolated from symptomatic oak.</title>
        <authorList>
            <person name="Bueno-Gonzalez V."/>
            <person name="Brady C."/>
        </authorList>
    </citation>
    <scope>NUCLEOTIDE SEQUENCE [LARGE SCALE GENOMIC DNA]</scope>
    <source>
        <strain evidence="10 11">P26B</strain>
    </source>
</reference>
<feature type="domain" description="Haemolysin-type calcium binding-related" evidence="9">
    <location>
        <begin position="980"/>
        <end position="1022"/>
    </location>
</feature>
<accession>A0ABY1Z6F0</accession>
<dbReference type="PANTHER" id="PTHR38340">
    <property type="entry name" value="S-LAYER PROTEIN"/>
    <property type="match status" value="1"/>
</dbReference>
<evidence type="ECO:0000313" key="11">
    <source>
        <dbReference type="Proteomes" id="UP000291334"/>
    </source>
</evidence>
<keyword evidence="7" id="KW-0843">Virulence</keyword>
<evidence type="ECO:0000256" key="4">
    <source>
        <dbReference type="ARBA" id="ARBA00022656"/>
    </source>
</evidence>
<dbReference type="PRINTS" id="PR00313">
    <property type="entry name" value="CABNDNGRPT"/>
</dbReference>
<protein>
    <submittedName>
        <fullName evidence="10">RTX toxin</fullName>
    </submittedName>
</protein>
<keyword evidence="3" id="KW-0964">Secreted</keyword>
<evidence type="ECO:0000259" key="9">
    <source>
        <dbReference type="Pfam" id="PF06594"/>
    </source>
</evidence>
<dbReference type="PRINTS" id="PR01488">
    <property type="entry name" value="RTXTOXINA"/>
</dbReference>
<dbReference type="EMBL" id="QJUM01000011">
    <property type="protein sequence ID" value="TBV06424.1"/>
    <property type="molecule type" value="Genomic_DNA"/>
</dbReference>
<dbReference type="PROSITE" id="PS00330">
    <property type="entry name" value="HEMOLYSIN_CALCIUM"/>
    <property type="match status" value="7"/>
</dbReference>
<dbReference type="Proteomes" id="UP000291334">
    <property type="component" value="Unassembled WGS sequence"/>
</dbReference>
<keyword evidence="5" id="KW-0677">Repeat</keyword>
<keyword evidence="4" id="KW-0800">Toxin</keyword>
<evidence type="ECO:0000256" key="6">
    <source>
        <dbReference type="ARBA" id="ARBA00022837"/>
    </source>
</evidence>
<dbReference type="InterPro" id="IPR011049">
    <property type="entry name" value="Serralysin-like_metalloprot_C"/>
</dbReference>
<dbReference type="InterPro" id="IPR010566">
    <property type="entry name" value="Haemolys_ca-bd"/>
</dbReference>
<dbReference type="InterPro" id="IPR028974">
    <property type="entry name" value="TSP_type-3_rpt"/>
</dbReference>
<evidence type="ECO:0000256" key="5">
    <source>
        <dbReference type="ARBA" id="ARBA00022737"/>
    </source>
</evidence>
<keyword evidence="8" id="KW-0472">Membrane</keyword>
<dbReference type="Pfam" id="PF06594">
    <property type="entry name" value="HCBP_related"/>
    <property type="match status" value="3"/>
</dbReference>
<organism evidence="10 11">
    <name type="scientific">Phytopseudomonas dryadis</name>
    <dbReference type="NCBI Taxonomy" id="2487520"/>
    <lineage>
        <taxon>Bacteria</taxon>
        <taxon>Pseudomonadati</taxon>
        <taxon>Pseudomonadota</taxon>
        <taxon>Gammaproteobacteria</taxon>
        <taxon>Pseudomonadales</taxon>
        <taxon>Pseudomonadaceae</taxon>
        <taxon>Phytopseudomonas</taxon>
    </lineage>
</organism>
<evidence type="ECO:0000256" key="8">
    <source>
        <dbReference type="ARBA" id="ARBA00023136"/>
    </source>
</evidence>
<comment type="caution">
    <text evidence="10">The sequence shown here is derived from an EMBL/GenBank/DDBJ whole genome shotgun (WGS) entry which is preliminary data.</text>
</comment>
<proteinExistence type="predicted"/>
<dbReference type="PANTHER" id="PTHR38340:SF1">
    <property type="entry name" value="S-LAYER PROTEIN"/>
    <property type="match status" value="1"/>
</dbReference>
<evidence type="ECO:0000313" key="10">
    <source>
        <dbReference type="EMBL" id="TBV06424.1"/>
    </source>
</evidence>
<name>A0ABY1Z6F0_9GAMM</name>
<evidence type="ECO:0000256" key="3">
    <source>
        <dbReference type="ARBA" id="ARBA00022525"/>
    </source>
</evidence>
<dbReference type="InterPro" id="IPR003995">
    <property type="entry name" value="RTX_toxin_determinant-A"/>
</dbReference>
<dbReference type="InterPro" id="IPR050557">
    <property type="entry name" value="RTX_toxin/Mannuronan_C5-epim"/>
</dbReference>
<gene>
    <name evidence="10" type="ORF">DNK34_10965</name>
</gene>
<dbReference type="RefSeq" id="WP_131175231.1">
    <property type="nucleotide sequence ID" value="NZ_QJUM01000011.1"/>
</dbReference>
<dbReference type="Gene3D" id="2.150.10.10">
    <property type="entry name" value="Serralysin-like metalloprotease, C-terminal"/>
    <property type="match status" value="5"/>
</dbReference>
<evidence type="ECO:0000256" key="2">
    <source>
        <dbReference type="ARBA" id="ARBA00004613"/>
    </source>
</evidence>
<dbReference type="Pfam" id="PF00353">
    <property type="entry name" value="HemolysinCabind"/>
    <property type="match status" value="7"/>
</dbReference>